<keyword evidence="1" id="KW-0472">Membrane</keyword>
<evidence type="ECO:0000256" key="1">
    <source>
        <dbReference type="SAM" id="Phobius"/>
    </source>
</evidence>
<protein>
    <submittedName>
        <fullName evidence="2">Uncharacterized protein</fullName>
    </submittedName>
</protein>
<keyword evidence="1" id="KW-1133">Transmembrane helix</keyword>
<dbReference type="Proteomes" id="UP000256329">
    <property type="component" value="Unassembled WGS sequence"/>
</dbReference>
<accession>A0A3D8P4K1</accession>
<keyword evidence="3" id="KW-1185">Reference proteome</keyword>
<feature type="transmembrane region" description="Helical" evidence="1">
    <location>
        <begin position="20"/>
        <end position="41"/>
    </location>
</feature>
<feature type="transmembrane region" description="Helical" evidence="1">
    <location>
        <begin position="61"/>
        <end position="94"/>
    </location>
</feature>
<dbReference type="AlphaFoldDB" id="A0A3D8P4K1"/>
<comment type="caution">
    <text evidence="2">The sequence shown here is derived from an EMBL/GenBank/DDBJ whole genome shotgun (WGS) entry which is preliminary data.</text>
</comment>
<name>A0A3D8P4K1_9THEO</name>
<reference evidence="2 3" key="1">
    <citation type="submission" date="2018-08" db="EMBL/GenBank/DDBJ databases">
        <title>Form III RuBisCO-mediated autotrophy in Thermodesulfobium bacteria.</title>
        <authorList>
            <person name="Toshchakov S.V."/>
            <person name="Kublanov I.V."/>
            <person name="Frolov E."/>
            <person name="Bonch-Osmolovskaya E.A."/>
            <person name="Tourova T.P."/>
            <person name="Chernych N.A."/>
            <person name="Lebedinsky A.V."/>
        </authorList>
    </citation>
    <scope>NUCLEOTIDE SEQUENCE [LARGE SCALE GENOMIC DNA]</scope>
    <source>
        <strain evidence="2 3">SR</strain>
    </source>
</reference>
<organism evidence="2 3">
    <name type="scientific">Ammonifex thiophilus</name>
    <dbReference type="NCBI Taxonomy" id="444093"/>
    <lineage>
        <taxon>Bacteria</taxon>
        <taxon>Bacillati</taxon>
        <taxon>Bacillota</taxon>
        <taxon>Clostridia</taxon>
        <taxon>Thermoanaerobacterales</taxon>
        <taxon>Thermoanaerobacteraceae</taxon>
        <taxon>Ammonifex</taxon>
    </lineage>
</organism>
<dbReference type="RefSeq" id="WP_115792967.1">
    <property type="nucleotide sequence ID" value="NZ_QSLN01000011.1"/>
</dbReference>
<gene>
    <name evidence="2" type="ORF">DXX99_07985</name>
</gene>
<dbReference type="EMBL" id="QSLN01000011">
    <property type="protein sequence ID" value="RDV82342.1"/>
    <property type="molecule type" value="Genomic_DNA"/>
</dbReference>
<sequence length="261" mass="28892">MRRVLLLHRLVAGDVHFLYALWLGFALTVALAAALLAPHRVLDPVLAGAPPGAWWQGCLEVFLRLGAVAVPVFIILAELPLVAAVALWLLLVVAFKLRDLLGELGWHRALYEGTVRPWCTGNYPFRRFAVDGEGGEILVVWLPGARKLFSGEAARAVARLSPDGAFHTACPGEDLGPGGPGRRCVVAVPYSPEKAGALCRMGYEQVSQRKLLATFGRWAEHRQGLVAYRQELRRKRERVRSSPLWRLAARVLGWQRGKGRW</sequence>
<evidence type="ECO:0000313" key="2">
    <source>
        <dbReference type="EMBL" id="RDV82342.1"/>
    </source>
</evidence>
<proteinExistence type="predicted"/>
<evidence type="ECO:0000313" key="3">
    <source>
        <dbReference type="Proteomes" id="UP000256329"/>
    </source>
</evidence>
<keyword evidence="1" id="KW-0812">Transmembrane</keyword>